<keyword evidence="2" id="KW-1185">Reference proteome</keyword>
<sequence>MTKLNLINNLNRGIINKFSKNLIKNNLVKATFQASYRLFSTNSILKAEEIQLTQDRIVQSLSEELKAEREASSEFEEPKAPNGFQLNKWDGVGIIELQKITKKGQIIIQFHINDINLTENDLDLSDEASEFLGEIDYDDGTIIEASVLLVKPGKSQKLLFDLEIFQDTFGIDQITSVPNLELKRSALGPYDFERKLDYNHSYSEPFFEMAEDIKEGLENFLENNGVDDKLVSFIREFAEYREQKEYERWIENGISFFQTK</sequence>
<dbReference type="STRING" id="796925.A0A137P773"/>
<protein>
    <submittedName>
        <fullName evidence="1">Mitochondrial glyco protein</fullName>
    </submittedName>
</protein>
<name>A0A137P773_CONC2</name>
<accession>A0A137P773</accession>
<dbReference type="EMBL" id="KQ964491">
    <property type="protein sequence ID" value="KXN70856.1"/>
    <property type="molecule type" value="Genomic_DNA"/>
</dbReference>
<dbReference type="PANTHER" id="PTHR10826">
    <property type="entry name" value="COMPLEMENT COMPONENT 1"/>
    <property type="match status" value="1"/>
</dbReference>
<dbReference type="SUPFAM" id="SSF54529">
    <property type="entry name" value="Mitochondrial glycoprotein MAM33-like"/>
    <property type="match status" value="1"/>
</dbReference>
<dbReference type="Proteomes" id="UP000070444">
    <property type="component" value="Unassembled WGS sequence"/>
</dbReference>
<dbReference type="Gene3D" id="3.10.280.10">
    <property type="entry name" value="Mitochondrial glycoprotein"/>
    <property type="match status" value="1"/>
</dbReference>
<dbReference type="InterPro" id="IPR003428">
    <property type="entry name" value="MAM33"/>
</dbReference>
<reference evidence="1 2" key="1">
    <citation type="journal article" date="2015" name="Genome Biol. Evol.">
        <title>Phylogenomic analyses indicate that early fungi evolved digesting cell walls of algal ancestors of land plants.</title>
        <authorList>
            <person name="Chang Y."/>
            <person name="Wang S."/>
            <person name="Sekimoto S."/>
            <person name="Aerts A.L."/>
            <person name="Choi C."/>
            <person name="Clum A."/>
            <person name="LaButti K.M."/>
            <person name="Lindquist E.A."/>
            <person name="Yee Ngan C."/>
            <person name="Ohm R.A."/>
            <person name="Salamov A.A."/>
            <person name="Grigoriev I.V."/>
            <person name="Spatafora J.W."/>
            <person name="Berbee M.L."/>
        </authorList>
    </citation>
    <scope>NUCLEOTIDE SEQUENCE [LARGE SCALE GENOMIC DNA]</scope>
    <source>
        <strain evidence="1 2">NRRL 28638</strain>
    </source>
</reference>
<evidence type="ECO:0000313" key="2">
    <source>
        <dbReference type="Proteomes" id="UP000070444"/>
    </source>
</evidence>
<evidence type="ECO:0000313" key="1">
    <source>
        <dbReference type="EMBL" id="KXN70856.1"/>
    </source>
</evidence>
<dbReference type="OrthoDB" id="278212at2759"/>
<organism evidence="1 2">
    <name type="scientific">Conidiobolus coronatus (strain ATCC 28846 / CBS 209.66 / NRRL 28638)</name>
    <name type="common">Delacroixia coronata</name>
    <dbReference type="NCBI Taxonomy" id="796925"/>
    <lineage>
        <taxon>Eukaryota</taxon>
        <taxon>Fungi</taxon>
        <taxon>Fungi incertae sedis</taxon>
        <taxon>Zoopagomycota</taxon>
        <taxon>Entomophthoromycotina</taxon>
        <taxon>Entomophthoromycetes</taxon>
        <taxon>Entomophthorales</taxon>
        <taxon>Ancylistaceae</taxon>
        <taxon>Conidiobolus</taxon>
    </lineage>
</organism>
<proteinExistence type="predicted"/>
<dbReference type="AlphaFoldDB" id="A0A137P773"/>
<dbReference type="Pfam" id="PF02330">
    <property type="entry name" value="MAM33"/>
    <property type="match status" value="1"/>
</dbReference>
<gene>
    <name evidence="1" type="ORF">CONCODRAFT_17329</name>
</gene>
<dbReference type="InterPro" id="IPR036561">
    <property type="entry name" value="MAM33_sf"/>
</dbReference>
<dbReference type="PANTHER" id="PTHR10826:SF1">
    <property type="entry name" value="COMPLEMENT COMPONENT 1 Q SUBCOMPONENT-BINDING PROTEIN, MITOCHONDRIAL"/>
    <property type="match status" value="1"/>
</dbReference>
<dbReference type="GO" id="GO:0005759">
    <property type="term" value="C:mitochondrial matrix"/>
    <property type="evidence" value="ECO:0007669"/>
    <property type="project" value="InterPro"/>
</dbReference>